<keyword evidence="1" id="KW-0489">Methyltransferase</keyword>
<evidence type="ECO:0000256" key="2">
    <source>
        <dbReference type="ARBA" id="ARBA00022679"/>
    </source>
</evidence>
<evidence type="ECO:0000259" key="5">
    <source>
        <dbReference type="PROSITE" id="PS50280"/>
    </source>
</evidence>
<dbReference type="PANTHER" id="PTHR13271">
    <property type="entry name" value="UNCHARACTERIZED PUTATIVE METHYLTRANSFERASE"/>
    <property type="match status" value="1"/>
</dbReference>
<dbReference type="Pfam" id="PF09273">
    <property type="entry name" value="Rubis-subs-bind"/>
    <property type="match status" value="1"/>
</dbReference>
<feature type="region of interest" description="Disordered" evidence="4">
    <location>
        <begin position="361"/>
        <end position="448"/>
    </location>
</feature>
<evidence type="ECO:0000313" key="7">
    <source>
        <dbReference type="Proteomes" id="UP001205105"/>
    </source>
</evidence>
<dbReference type="InterPro" id="IPR015353">
    <property type="entry name" value="Rubisco_LSMT_subst-bd"/>
</dbReference>
<evidence type="ECO:0000256" key="4">
    <source>
        <dbReference type="SAM" id="MobiDB-lite"/>
    </source>
</evidence>
<keyword evidence="2" id="KW-0808">Transferase</keyword>
<dbReference type="Gene3D" id="3.90.1420.10">
    <property type="entry name" value="Rubisco LSMT, substrate-binding domain"/>
    <property type="match status" value="1"/>
</dbReference>
<dbReference type="InterPro" id="IPR050600">
    <property type="entry name" value="SETD3_SETD6_MTase"/>
</dbReference>
<dbReference type="InterPro" id="IPR036464">
    <property type="entry name" value="Rubisco_LSMT_subst-bd_sf"/>
</dbReference>
<gene>
    <name evidence="6" type="ORF">COHA_005817</name>
</gene>
<feature type="domain" description="SET" evidence="5">
    <location>
        <begin position="186"/>
        <end position="498"/>
    </location>
</feature>
<proteinExistence type="predicted"/>
<feature type="region of interest" description="Disordered" evidence="4">
    <location>
        <begin position="624"/>
        <end position="695"/>
    </location>
</feature>
<evidence type="ECO:0000313" key="6">
    <source>
        <dbReference type="EMBL" id="KAI7840518.1"/>
    </source>
</evidence>
<dbReference type="SUPFAM" id="SSF82199">
    <property type="entry name" value="SET domain"/>
    <property type="match status" value="1"/>
</dbReference>
<dbReference type="PROSITE" id="PS50280">
    <property type="entry name" value="SET"/>
    <property type="match status" value="1"/>
</dbReference>
<dbReference type="CDD" id="cd10527">
    <property type="entry name" value="SET_LSMT"/>
    <property type="match status" value="1"/>
</dbReference>
<name>A0AAD5DQF5_9CHLO</name>
<evidence type="ECO:0000256" key="1">
    <source>
        <dbReference type="ARBA" id="ARBA00022603"/>
    </source>
</evidence>
<keyword evidence="3" id="KW-0949">S-adenosyl-L-methionine</keyword>
<feature type="region of interest" description="Disordered" evidence="4">
    <location>
        <begin position="120"/>
        <end position="154"/>
    </location>
</feature>
<dbReference type="GO" id="GO:0016279">
    <property type="term" value="F:protein-lysine N-methyltransferase activity"/>
    <property type="evidence" value="ECO:0007669"/>
    <property type="project" value="TreeGrafter"/>
</dbReference>
<feature type="compositionally biased region" description="Low complexity" evidence="4">
    <location>
        <begin position="632"/>
        <end position="671"/>
    </location>
</feature>
<dbReference type="InterPro" id="IPR046341">
    <property type="entry name" value="SET_dom_sf"/>
</dbReference>
<dbReference type="PANTHER" id="PTHR13271:SF103">
    <property type="entry name" value="N-METHYLTRANSFERASE DOMAIN AND SET DOMAIN CONTAINING PROTEIN-RELATED"/>
    <property type="match status" value="1"/>
</dbReference>
<dbReference type="Gene3D" id="3.90.1410.10">
    <property type="entry name" value="set domain protein methyltransferase, domain 1"/>
    <property type="match status" value="1"/>
</dbReference>
<organism evidence="6 7">
    <name type="scientific">Chlorella ohadii</name>
    <dbReference type="NCBI Taxonomy" id="2649997"/>
    <lineage>
        <taxon>Eukaryota</taxon>
        <taxon>Viridiplantae</taxon>
        <taxon>Chlorophyta</taxon>
        <taxon>core chlorophytes</taxon>
        <taxon>Trebouxiophyceae</taxon>
        <taxon>Chlorellales</taxon>
        <taxon>Chlorellaceae</taxon>
        <taxon>Chlorella clade</taxon>
        <taxon>Chlorella</taxon>
    </lineage>
</organism>
<comment type="caution">
    <text evidence="6">The sequence shown here is derived from an EMBL/GenBank/DDBJ whole genome shotgun (WGS) entry which is preliminary data.</text>
</comment>
<accession>A0AAD5DQF5</accession>
<feature type="compositionally biased region" description="Low complexity" evidence="4">
    <location>
        <begin position="133"/>
        <end position="148"/>
    </location>
</feature>
<dbReference type="Proteomes" id="UP001205105">
    <property type="component" value="Unassembled WGS sequence"/>
</dbReference>
<dbReference type="InterPro" id="IPR001214">
    <property type="entry name" value="SET_dom"/>
</dbReference>
<feature type="compositionally biased region" description="Low complexity" evidence="4">
    <location>
        <begin position="361"/>
        <end position="387"/>
    </location>
</feature>
<reference evidence="6" key="1">
    <citation type="submission" date="2020-11" db="EMBL/GenBank/DDBJ databases">
        <title>Chlorella ohadii genome sequencing and assembly.</title>
        <authorList>
            <person name="Murik O."/>
            <person name="Treves H."/>
            <person name="Kedem I."/>
            <person name="Shotland Y."/>
            <person name="Kaplan A."/>
        </authorList>
    </citation>
    <scope>NUCLEOTIDE SEQUENCE</scope>
    <source>
        <strain evidence="6">1</strain>
    </source>
</reference>
<evidence type="ECO:0000256" key="3">
    <source>
        <dbReference type="ARBA" id="ARBA00022691"/>
    </source>
</evidence>
<dbReference type="EMBL" id="JADXDR010000079">
    <property type="protein sequence ID" value="KAI7840518.1"/>
    <property type="molecule type" value="Genomic_DNA"/>
</dbReference>
<keyword evidence="7" id="KW-1185">Reference proteome</keyword>
<dbReference type="SUPFAM" id="SSF81822">
    <property type="entry name" value="RuBisCo LSMT C-terminal, substrate-binding domain"/>
    <property type="match status" value="1"/>
</dbReference>
<dbReference type="GO" id="GO:0032259">
    <property type="term" value="P:methylation"/>
    <property type="evidence" value="ECO:0007669"/>
    <property type="project" value="UniProtKB-KW"/>
</dbReference>
<sequence>MALFLDVDDKQKRELLSALGLLHALKQGGEEVTLEHWIQCARVHCLSKIESYFLQDASQLRQPLNLRNEAAAVSLLLAHWSARQAGGEQQQLLTSLLEYGRTLWPELASGDVALSSLSTAGGSVGGGADRDSSSNSSSSSGGDSSSAGGLSGRPVQAKAVAVEPPRGIPAPPGSPAADFEAWAREQGVGSAITIASFGALRGCAAARDVQPGEPLLSIPSDVLIYEDSVRQTDLGRMLMAIPGLTIDNLLIIFTMIDRHDPDSKWARYWRSLPDKYYTGLSFPEQLVEELKGTAAHLELQRAQAHLRRQYGDTQPLFHMLLQAYPQFLQPDWFDYDSYLWAAELWYSYAFEVQFPEASGNEAEAAAAETGAAGEAAAGGSKPAAGRPAKPRARQMGGGKGTKLGRSGSRSSTSSAGGSKKGGGSNGKAADGSSKDKSSSSSGGGSSSKPVMVPFACHVNHSPWPHCVRYGKVNPATGTLDYPAFRPCKEGQQVYISYGPVPNLKLLCYYGFVVPHNPHDLVPLLLEPPHGPLHDKQATALQRLGLGLEHTLQDGPLSKQLLACLRVIVCTADELAAVRQRSCDPLAGPINKENESQALQTLQAALKGMLAPLLRLPLLAGGAAGADEEGEEAAAGQQQQEAGDGLAAAEAAGQQSCEAQQAKQQQAEQQQAEQRDTEQQQPEQPEPPGCNENGFDADWRMSRHFCRVYLEGQAAILRRSLEECRQALAVLQE</sequence>
<dbReference type="AlphaFoldDB" id="A0AAD5DQF5"/>
<feature type="compositionally biased region" description="Low complexity" evidence="4">
    <location>
        <begin position="403"/>
        <end position="417"/>
    </location>
</feature>
<protein>
    <recommendedName>
        <fullName evidence="5">SET domain-containing protein</fullName>
    </recommendedName>
</protein>